<gene>
    <name evidence="1" type="ORF">OOA_02337</name>
</gene>
<reference evidence="1 2" key="1">
    <citation type="journal article" date="2012" name="BMC Genomics">
        <title>Comparative genomics of bacteria in the genus Providencia isolated from wild Drosophila melanogaster.</title>
        <authorList>
            <person name="Galac M.R."/>
            <person name="Lazzaro B.P."/>
        </authorList>
    </citation>
    <scope>NUCLEOTIDE SEQUENCE [LARGE SCALE GENOMIC DNA]</scope>
    <source>
        <strain evidence="1 2">DSM 19968</strain>
    </source>
</reference>
<dbReference type="HOGENOM" id="CLU_176028_0_0_6"/>
<dbReference type="Proteomes" id="UP000009336">
    <property type="component" value="Unassembled WGS sequence"/>
</dbReference>
<keyword evidence="2" id="KW-1185">Reference proteome</keyword>
<dbReference type="NCBIfam" id="NF033691">
    <property type="entry name" value="immunity_MafI"/>
    <property type="match status" value="1"/>
</dbReference>
<dbReference type="OrthoDB" id="6466334at2"/>
<dbReference type="RefSeq" id="WP_008910514.1">
    <property type="nucleotide sequence ID" value="NZ_KB233222.1"/>
</dbReference>
<organism evidence="1 2">
    <name type="scientific">Providencia burhodogranariea DSM 19968</name>
    <dbReference type="NCBI Taxonomy" id="1141662"/>
    <lineage>
        <taxon>Bacteria</taxon>
        <taxon>Pseudomonadati</taxon>
        <taxon>Pseudomonadota</taxon>
        <taxon>Gammaproteobacteria</taxon>
        <taxon>Enterobacterales</taxon>
        <taxon>Morganellaceae</taxon>
        <taxon>Providencia</taxon>
    </lineage>
</organism>
<evidence type="ECO:0000313" key="1">
    <source>
        <dbReference type="EMBL" id="EKT64598.1"/>
    </source>
</evidence>
<comment type="caution">
    <text evidence="1">The sequence shown here is derived from an EMBL/GenBank/DDBJ whole genome shotgun (WGS) entry which is preliminary data.</text>
</comment>
<evidence type="ECO:0008006" key="3">
    <source>
        <dbReference type="Google" id="ProtNLM"/>
    </source>
</evidence>
<dbReference type="EMBL" id="AKKL01000007">
    <property type="protein sequence ID" value="EKT64598.1"/>
    <property type="molecule type" value="Genomic_DNA"/>
</dbReference>
<protein>
    <recommendedName>
        <fullName evidence="3">MafI family immunity protein</fullName>
    </recommendedName>
</protein>
<proteinExistence type="predicted"/>
<dbReference type="PATRIC" id="fig|1141662.3.peg.471"/>
<name>K8WVH1_9GAMM</name>
<evidence type="ECO:0000313" key="2">
    <source>
        <dbReference type="Proteomes" id="UP000009336"/>
    </source>
</evidence>
<dbReference type="InterPro" id="IPR047880">
    <property type="entry name" value="MafI-like"/>
</dbReference>
<dbReference type="AlphaFoldDB" id="K8WVH1"/>
<sequence length="85" mass="10080">MDIKTKISRFGEGLKGRLEPSIIDYDLEYIGNNEIVLAFEMLCDHIANYNVKLRQDEYNQIICIVNELKLDLNERYQYINPERNP</sequence>
<accession>K8WVH1</accession>